<organism evidence="2 3">
    <name type="scientific">Beta vulgaris subsp. vulgaris</name>
    <name type="common">Beet</name>
    <dbReference type="NCBI Taxonomy" id="3555"/>
    <lineage>
        <taxon>Eukaryota</taxon>
        <taxon>Viridiplantae</taxon>
        <taxon>Streptophyta</taxon>
        <taxon>Embryophyta</taxon>
        <taxon>Tracheophyta</taxon>
        <taxon>Spermatophyta</taxon>
        <taxon>Magnoliopsida</taxon>
        <taxon>eudicotyledons</taxon>
        <taxon>Gunneridae</taxon>
        <taxon>Pentapetalae</taxon>
        <taxon>Caryophyllales</taxon>
        <taxon>Chenopodiaceae</taxon>
        <taxon>Betoideae</taxon>
        <taxon>Beta</taxon>
    </lineage>
</organism>
<name>A0A0J8B4P7_BETVV</name>
<evidence type="ECO:0000256" key="1">
    <source>
        <dbReference type="SAM" id="MobiDB-lite"/>
    </source>
</evidence>
<sequence length="204" mass="22767">MHDVFNDRRGGNCHGPETLSLVVREGLKCVSRSGSRRASWWFQCSAANSIGPNVATYATKAPVSRSSVVWGGVNRRRGHKHTDADTTANKRPTLERPSSFVPKEFDQVDDLDVNASPKGHLEQIVATDLGVFLSILSHGIFSWFYEWIEKTEVVLSDAVTAAFDRRPITPCKIYQPDWDVGEDESMYADIPENGIIAYRILKGQ</sequence>
<feature type="region of interest" description="Disordered" evidence="1">
    <location>
        <begin position="76"/>
        <end position="96"/>
    </location>
</feature>
<protein>
    <submittedName>
        <fullName evidence="2">Uncharacterized protein</fullName>
    </submittedName>
</protein>
<evidence type="ECO:0000313" key="3">
    <source>
        <dbReference type="Proteomes" id="UP000035740"/>
    </source>
</evidence>
<dbReference type="EMBL" id="KQ090421">
    <property type="protein sequence ID" value="KMS95951.1"/>
    <property type="molecule type" value="Genomic_DNA"/>
</dbReference>
<proteinExistence type="predicted"/>
<dbReference type="Proteomes" id="UP000035740">
    <property type="component" value="Unassembled WGS sequence"/>
</dbReference>
<evidence type="ECO:0000313" key="2">
    <source>
        <dbReference type="EMBL" id="KMS95951.1"/>
    </source>
</evidence>
<keyword evidence="3" id="KW-1185">Reference proteome</keyword>
<dbReference type="AlphaFoldDB" id="A0A0J8B4P7"/>
<dbReference type="Gramene" id="KMS95951">
    <property type="protein sequence ID" value="KMS95951"/>
    <property type="gene ID" value="BVRB_003590"/>
</dbReference>
<gene>
    <name evidence="2" type="ORF">BVRB_003590</name>
</gene>
<reference evidence="2 3" key="1">
    <citation type="journal article" date="2014" name="Nature">
        <title>The genome of the recently domesticated crop plant sugar beet (Beta vulgaris).</title>
        <authorList>
            <person name="Dohm J.C."/>
            <person name="Minoche A.E."/>
            <person name="Holtgrawe D."/>
            <person name="Capella-Gutierrez S."/>
            <person name="Zakrzewski F."/>
            <person name="Tafer H."/>
            <person name="Rupp O."/>
            <person name="Sorensen T.R."/>
            <person name="Stracke R."/>
            <person name="Reinhardt R."/>
            <person name="Goesmann A."/>
            <person name="Kraft T."/>
            <person name="Schulz B."/>
            <person name="Stadler P.F."/>
            <person name="Schmidt T."/>
            <person name="Gabaldon T."/>
            <person name="Lehrach H."/>
            <person name="Weisshaar B."/>
            <person name="Himmelbauer H."/>
        </authorList>
    </citation>
    <scope>NUCLEOTIDE SEQUENCE [LARGE SCALE GENOMIC DNA]</scope>
    <source>
        <tissue evidence="2">Taproot</tissue>
    </source>
</reference>
<accession>A0A0J8B4P7</accession>